<protein>
    <submittedName>
        <fullName evidence="1">Uncharacterized protein</fullName>
    </submittedName>
</protein>
<name>A0A8X6Y8N6_9ARAC</name>
<evidence type="ECO:0000313" key="2">
    <source>
        <dbReference type="Proteomes" id="UP000886998"/>
    </source>
</evidence>
<reference evidence="1" key="1">
    <citation type="submission" date="2020-08" db="EMBL/GenBank/DDBJ databases">
        <title>Multicomponent nature underlies the extraordinary mechanical properties of spider dragline silk.</title>
        <authorList>
            <person name="Kono N."/>
            <person name="Nakamura H."/>
            <person name="Mori M."/>
            <person name="Yoshida Y."/>
            <person name="Ohtoshi R."/>
            <person name="Malay A.D."/>
            <person name="Moran D.A.P."/>
            <person name="Tomita M."/>
            <person name="Numata K."/>
            <person name="Arakawa K."/>
        </authorList>
    </citation>
    <scope>NUCLEOTIDE SEQUENCE</scope>
</reference>
<organism evidence="1 2">
    <name type="scientific">Trichonephila inaurata madagascariensis</name>
    <dbReference type="NCBI Taxonomy" id="2747483"/>
    <lineage>
        <taxon>Eukaryota</taxon>
        <taxon>Metazoa</taxon>
        <taxon>Ecdysozoa</taxon>
        <taxon>Arthropoda</taxon>
        <taxon>Chelicerata</taxon>
        <taxon>Arachnida</taxon>
        <taxon>Araneae</taxon>
        <taxon>Araneomorphae</taxon>
        <taxon>Entelegynae</taxon>
        <taxon>Araneoidea</taxon>
        <taxon>Nephilidae</taxon>
        <taxon>Trichonephila</taxon>
        <taxon>Trichonephila inaurata</taxon>
    </lineage>
</organism>
<comment type="caution">
    <text evidence="1">The sequence shown here is derived from an EMBL/GenBank/DDBJ whole genome shotgun (WGS) entry which is preliminary data.</text>
</comment>
<dbReference type="EMBL" id="BMAV01016722">
    <property type="protein sequence ID" value="GFY67748.1"/>
    <property type="molecule type" value="Genomic_DNA"/>
</dbReference>
<dbReference type="Proteomes" id="UP000886998">
    <property type="component" value="Unassembled WGS sequence"/>
</dbReference>
<dbReference type="AlphaFoldDB" id="A0A8X6Y8N6"/>
<keyword evidence="2" id="KW-1185">Reference proteome</keyword>
<gene>
    <name evidence="1" type="ORF">TNIN_68781</name>
</gene>
<proteinExistence type="predicted"/>
<evidence type="ECO:0000313" key="1">
    <source>
        <dbReference type="EMBL" id="GFY67748.1"/>
    </source>
</evidence>
<accession>A0A8X6Y8N6</accession>
<sequence length="110" mass="12837">MLPYIQISRLALKHTPRNWEPATKSHMNVLETSALDRKGVNLNQRKDVRYFKPKGEGEPTALITDAKKYDPQDYFCNKLQTYDTDHFNTNKELCKFQGKCTPDDELNPNF</sequence>